<evidence type="ECO:0000259" key="2">
    <source>
        <dbReference type="PROSITE" id="PS50837"/>
    </source>
</evidence>
<dbReference type="HOGENOM" id="CLU_000288_6_21_1"/>
<gene>
    <name evidence="3" type="ORF">CMQ_86</name>
</gene>
<dbReference type="InterPro" id="IPR007111">
    <property type="entry name" value="NACHT_NTPase"/>
</dbReference>
<dbReference type="InterPro" id="IPR027417">
    <property type="entry name" value="P-loop_NTPase"/>
</dbReference>
<dbReference type="GeneID" id="25981985"/>
<dbReference type="PANTHER" id="PTHR10039:SF14">
    <property type="entry name" value="NACHT DOMAIN-CONTAINING PROTEIN"/>
    <property type="match status" value="1"/>
</dbReference>
<keyword evidence="4" id="KW-1185">Reference proteome</keyword>
<proteinExistence type="predicted"/>
<dbReference type="InterPro" id="IPR056884">
    <property type="entry name" value="NPHP3-like_N"/>
</dbReference>
<dbReference type="EMBL" id="GL629807">
    <property type="protein sequence ID" value="EFW99768.1"/>
    <property type="molecule type" value="Genomic_DNA"/>
</dbReference>
<reference evidence="3 4" key="1">
    <citation type="journal article" date="2011" name="Proc. Natl. Acad. Sci. U.S.A.">
        <title>Genome and transcriptome analyses of the mountain pine beetle-fungal symbiont Grosmannia clavigera, a lodgepole pine pathogen.</title>
        <authorList>
            <person name="DiGuistini S."/>
            <person name="Wang Y."/>
            <person name="Liao N.Y."/>
            <person name="Taylor G."/>
            <person name="Tanguay P."/>
            <person name="Feau N."/>
            <person name="Henrissat B."/>
            <person name="Chan S.K."/>
            <person name="Hesse-Orce U."/>
            <person name="Alamouti S.M."/>
            <person name="Tsui C.K.M."/>
            <person name="Docking R.T."/>
            <person name="Levasseur A."/>
            <person name="Haridas S."/>
            <person name="Robertson G."/>
            <person name="Birol I."/>
            <person name="Holt R.A."/>
            <person name="Marra M.A."/>
            <person name="Hamelin R.C."/>
            <person name="Hirst M."/>
            <person name="Jones S.J.M."/>
            <person name="Bohlmann J."/>
            <person name="Breuil C."/>
        </authorList>
    </citation>
    <scope>NUCLEOTIDE SEQUENCE [LARGE SCALE GENOMIC DNA]</scope>
    <source>
        <strain evidence="4">kw1407 / UAMH 11150</strain>
    </source>
</reference>
<dbReference type="Pfam" id="PF24883">
    <property type="entry name" value="NPHP3_N"/>
    <property type="match status" value="1"/>
</dbReference>
<accession>F0XQL0</accession>
<dbReference type="eggNOG" id="KOG0266">
    <property type="taxonomic scope" value="Eukaryota"/>
</dbReference>
<dbReference type="Proteomes" id="UP000007796">
    <property type="component" value="Unassembled WGS sequence"/>
</dbReference>
<dbReference type="AlphaFoldDB" id="F0XQL0"/>
<dbReference type="Gene3D" id="3.40.50.300">
    <property type="entry name" value="P-loop containing nucleotide triphosphate hydrolases"/>
    <property type="match status" value="1"/>
</dbReference>
<dbReference type="STRING" id="655863.F0XQL0"/>
<keyword evidence="1" id="KW-0677">Repeat</keyword>
<feature type="domain" description="NACHT" evidence="2">
    <location>
        <begin position="59"/>
        <end position="197"/>
    </location>
</feature>
<protein>
    <submittedName>
        <fullName evidence="3">Nacht nucleoside triphosphatase</fullName>
    </submittedName>
</protein>
<dbReference type="OrthoDB" id="538223at2759"/>
<dbReference type="PROSITE" id="PS50837">
    <property type="entry name" value="NACHT"/>
    <property type="match status" value="1"/>
</dbReference>
<dbReference type="InParanoid" id="F0XQL0"/>
<dbReference type="PANTHER" id="PTHR10039">
    <property type="entry name" value="AMELOGENIN"/>
    <property type="match status" value="1"/>
</dbReference>
<sequence>MAHIEVGHISAGRGAYVQVEDIHNHSSDGLGIEDRCLQSLSITDPKLDKQRIEASKGRLLGDPGNGKTMLLCGIIDELKKNADNTVSYFLCQATDTRLNSATAVLRGLILMLVRRHKRVLHHITDLYREKDERLFTDANANEALKCIITKILHDLDTTNFFVIIDALDECVTDLPFLLDVILDAGKSSRAKWIISSRNWPDIGGTLADTKHQLHLELNEDLTSAAVDIYIQEMVTDLAKQKSYDSETQHVVETHLTSNAKGTFLWVSLVCQQLAEFDNVINWNAQEMLRKFPTGLANLYKRMLDQIDTYPSPQQCKQILATLLVAYRPLALVELGFIQGKYTPETTKVIVEPCGSFLSIQDDIVYFVHQSAKDYLLDQAANQIFKSSVRTEHHDMFCRSLEFLSISLRRDIYNLGAPGALIDEIDPPTPDPLAALRYSCVYWVDHFLASTSDASQADAEVSQNYDRVKEFLEKEYLYWLEALSLLRAFPEGLAEISKLDEFISPIPHISKSSPSSPTTPISLPRRPKKELERLVRDAQMFASYNRVEISAAPPQIYDSAFYSARSRARCASSSSKESYRGIFDWAPTWIYTGMIICRSQKVILAPSPR</sequence>
<evidence type="ECO:0000256" key="1">
    <source>
        <dbReference type="ARBA" id="ARBA00022737"/>
    </source>
</evidence>
<name>F0XQL0_GROCL</name>
<organism evidence="4">
    <name type="scientific">Grosmannia clavigera (strain kw1407 / UAMH 11150)</name>
    <name type="common">Blue stain fungus</name>
    <name type="synonym">Graphiocladiella clavigera</name>
    <dbReference type="NCBI Taxonomy" id="655863"/>
    <lineage>
        <taxon>Eukaryota</taxon>
        <taxon>Fungi</taxon>
        <taxon>Dikarya</taxon>
        <taxon>Ascomycota</taxon>
        <taxon>Pezizomycotina</taxon>
        <taxon>Sordariomycetes</taxon>
        <taxon>Sordariomycetidae</taxon>
        <taxon>Ophiostomatales</taxon>
        <taxon>Ophiostomataceae</taxon>
        <taxon>Leptographium</taxon>
    </lineage>
</organism>
<dbReference type="RefSeq" id="XP_014169500.1">
    <property type="nucleotide sequence ID" value="XM_014314025.1"/>
</dbReference>
<evidence type="ECO:0000313" key="4">
    <source>
        <dbReference type="Proteomes" id="UP000007796"/>
    </source>
</evidence>
<evidence type="ECO:0000313" key="3">
    <source>
        <dbReference type="EMBL" id="EFW99768.1"/>
    </source>
</evidence>